<dbReference type="SMART" id="SM00948">
    <property type="entry name" value="Proteasome_A_N"/>
    <property type="match status" value="1"/>
</dbReference>
<dbReference type="Gene3D" id="3.60.20.10">
    <property type="entry name" value="Glutamine Phosphoribosylpyrophosphate, subunit 1, domain 1"/>
    <property type="match status" value="1"/>
</dbReference>
<dbReference type="EMBL" id="ADFV01017740">
    <property type="status" value="NOT_ANNOTATED_CDS"/>
    <property type="molecule type" value="Genomic_DNA"/>
</dbReference>
<accession>A0A2I3GSF1</accession>
<sequence length="63" mass="7047">MSRGSSAGFDRHITIFSPEGRLYQVAWTSVVNSTQALGACCIPDTVYKYECYTLFHTEAHSLE</sequence>
<dbReference type="Proteomes" id="UP000001073">
    <property type="component" value="Chromosome 1a"/>
</dbReference>
<dbReference type="SUPFAM" id="SSF56235">
    <property type="entry name" value="N-terminal nucleophile aminohydrolases (Ntn hydrolases)"/>
    <property type="match status" value="1"/>
</dbReference>
<protein>
    <submittedName>
        <fullName evidence="2">Proteasome 20S subunit alpha 6</fullName>
    </submittedName>
</protein>
<evidence type="ECO:0000259" key="1">
    <source>
        <dbReference type="SMART" id="SM00948"/>
    </source>
</evidence>
<dbReference type="EMBL" id="ADFV01017739">
    <property type="status" value="NOT_ANNOTATED_CDS"/>
    <property type="molecule type" value="Genomic_DNA"/>
</dbReference>
<reference evidence="2 3" key="1">
    <citation type="submission" date="2012-10" db="EMBL/GenBank/DDBJ databases">
        <authorList>
            <consortium name="Gibbon Genome Sequencing Consortium"/>
        </authorList>
    </citation>
    <scope>NUCLEOTIDE SEQUENCE [LARGE SCALE GENOMIC DNA]</scope>
</reference>
<feature type="domain" description="Proteasome alpha-type subunits" evidence="1">
    <location>
        <begin position="9"/>
        <end position="31"/>
    </location>
</feature>
<dbReference type="InterPro" id="IPR029055">
    <property type="entry name" value="Ntn_hydrolases_N"/>
</dbReference>
<dbReference type="GO" id="GO:0006511">
    <property type="term" value="P:ubiquitin-dependent protein catabolic process"/>
    <property type="evidence" value="ECO:0007669"/>
    <property type="project" value="InterPro"/>
</dbReference>
<dbReference type="GO" id="GO:0019773">
    <property type="term" value="C:proteasome core complex, alpha-subunit complex"/>
    <property type="evidence" value="ECO:0007669"/>
    <property type="project" value="InterPro"/>
</dbReference>
<proteinExistence type="predicted"/>
<reference evidence="2" key="3">
    <citation type="submission" date="2025-09" db="UniProtKB">
        <authorList>
            <consortium name="Ensembl"/>
        </authorList>
    </citation>
    <scope>IDENTIFICATION</scope>
</reference>
<dbReference type="AlphaFoldDB" id="A0A2I3GSF1"/>
<name>A0A2I3GSF1_NOMLE</name>
<reference evidence="2" key="2">
    <citation type="submission" date="2025-08" db="UniProtKB">
        <authorList>
            <consortium name="Ensembl"/>
        </authorList>
    </citation>
    <scope>IDENTIFICATION</scope>
</reference>
<dbReference type="Pfam" id="PF10584">
    <property type="entry name" value="Proteasome_A_N"/>
    <property type="match status" value="1"/>
</dbReference>
<organism evidence="2 3">
    <name type="scientific">Nomascus leucogenys</name>
    <name type="common">Northern white-cheeked gibbon</name>
    <name type="synonym">Hylobates leucogenys</name>
    <dbReference type="NCBI Taxonomy" id="61853"/>
    <lineage>
        <taxon>Eukaryota</taxon>
        <taxon>Metazoa</taxon>
        <taxon>Chordata</taxon>
        <taxon>Craniata</taxon>
        <taxon>Vertebrata</taxon>
        <taxon>Euteleostomi</taxon>
        <taxon>Mammalia</taxon>
        <taxon>Eutheria</taxon>
        <taxon>Euarchontoglires</taxon>
        <taxon>Primates</taxon>
        <taxon>Haplorrhini</taxon>
        <taxon>Catarrhini</taxon>
        <taxon>Hylobatidae</taxon>
        <taxon>Nomascus</taxon>
    </lineage>
</organism>
<evidence type="ECO:0000313" key="3">
    <source>
        <dbReference type="Proteomes" id="UP000001073"/>
    </source>
</evidence>
<gene>
    <name evidence="2" type="primary">PSMA6</name>
</gene>
<evidence type="ECO:0000313" key="2">
    <source>
        <dbReference type="Ensembl" id="ENSNLEP00000034165.1"/>
    </source>
</evidence>
<dbReference type="Ensembl" id="ENSNLET00000058074.1">
    <property type="protein sequence ID" value="ENSNLEP00000034165.1"/>
    <property type="gene ID" value="ENSNLEG00000028320.1"/>
</dbReference>
<dbReference type="EMBL" id="ADFV01017741">
    <property type="status" value="NOT_ANNOTATED_CDS"/>
    <property type="molecule type" value="Genomic_DNA"/>
</dbReference>
<dbReference type="GeneTree" id="ENSGT00550000074807"/>
<dbReference type="EMBL" id="ADFV01017742">
    <property type="status" value="NOT_ANNOTATED_CDS"/>
    <property type="molecule type" value="Genomic_DNA"/>
</dbReference>
<dbReference type="InterPro" id="IPR000426">
    <property type="entry name" value="Proteasome_asu_N"/>
</dbReference>
<keyword evidence="3" id="KW-1185">Reference proteome</keyword>